<name>A0A2X3KGQ7_CLOPF</name>
<dbReference type="Proteomes" id="UP000250234">
    <property type="component" value="Unassembled WGS sequence"/>
</dbReference>
<dbReference type="AlphaFoldDB" id="A0A2X3KGQ7"/>
<protein>
    <submittedName>
        <fullName evidence="1">Uncharacterized protein</fullName>
    </submittedName>
</protein>
<accession>A0A2X3KGQ7</accession>
<dbReference type="RefSeq" id="WP_111946609.1">
    <property type="nucleotide sequence ID" value="NZ_CATNYA010000055.1"/>
</dbReference>
<evidence type="ECO:0000313" key="2">
    <source>
        <dbReference type="Proteomes" id="UP000250234"/>
    </source>
</evidence>
<proteinExistence type="predicted"/>
<evidence type="ECO:0000313" key="1">
    <source>
        <dbReference type="EMBL" id="SQC85439.1"/>
    </source>
</evidence>
<reference evidence="1 2" key="1">
    <citation type="submission" date="2018-06" db="EMBL/GenBank/DDBJ databases">
        <authorList>
            <consortium name="Pathogen Informatics"/>
            <person name="Doyle S."/>
        </authorList>
    </citation>
    <scope>NUCLEOTIDE SEQUENCE [LARGE SCALE GENOMIC DNA]</scope>
    <source>
        <strain evidence="1 2">NCTC8081</strain>
    </source>
</reference>
<sequence>MKEIKIYRDKDNLDTLEIHSDDFIITYVEACKCYGLQCSFNGDTEEYNKVLKLVQQIADSVRELEKVYK</sequence>
<organism evidence="1 2">
    <name type="scientific">Clostridium perfringens</name>
    <dbReference type="NCBI Taxonomy" id="1502"/>
    <lineage>
        <taxon>Bacteria</taxon>
        <taxon>Bacillati</taxon>
        <taxon>Bacillota</taxon>
        <taxon>Clostridia</taxon>
        <taxon>Eubacteriales</taxon>
        <taxon>Clostridiaceae</taxon>
        <taxon>Clostridium</taxon>
    </lineage>
</organism>
<dbReference type="EMBL" id="UAWO01000006">
    <property type="protein sequence ID" value="SQC85439.1"/>
    <property type="molecule type" value="Genomic_DNA"/>
</dbReference>
<gene>
    <name evidence="1" type="ORF">NCTC8081_03232</name>
</gene>